<dbReference type="Pfam" id="PF01380">
    <property type="entry name" value="SIS"/>
    <property type="match status" value="1"/>
</dbReference>
<dbReference type="SUPFAM" id="SSF53697">
    <property type="entry name" value="SIS domain"/>
    <property type="match status" value="1"/>
</dbReference>
<dbReference type="InterPro" id="IPR009057">
    <property type="entry name" value="Homeodomain-like_sf"/>
</dbReference>
<dbReference type="Pfam" id="PF01418">
    <property type="entry name" value="HTH_6"/>
    <property type="match status" value="1"/>
</dbReference>
<dbReference type="GO" id="GO:1901135">
    <property type="term" value="P:carbohydrate derivative metabolic process"/>
    <property type="evidence" value="ECO:0007669"/>
    <property type="project" value="InterPro"/>
</dbReference>
<dbReference type="InterPro" id="IPR001347">
    <property type="entry name" value="SIS_dom"/>
</dbReference>
<dbReference type="GO" id="GO:0003677">
    <property type="term" value="F:DNA binding"/>
    <property type="evidence" value="ECO:0007669"/>
    <property type="project" value="UniProtKB-KW"/>
</dbReference>
<dbReference type="PANTHER" id="PTHR30514">
    <property type="entry name" value="GLUCOKINASE"/>
    <property type="match status" value="1"/>
</dbReference>
<evidence type="ECO:0000256" key="3">
    <source>
        <dbReference type="ARBA" id="ARBA00023163"/>
    </source>
</evidence>
<dbReference type="GO" id="GO:0003700">
    <property type="term" value="F:DNA-binding transcription factor activity"/>
    <property type="evidence" value="ECO:0007669"/>
    <property type="project" value="InterPro"/>
</dbReference>
<dbReference type="InterPro" id="IPR000281">
    <property type="entry name" value="HTH_RpiR"/>
</dbReference>
<dbReference type="InterPro" id="IPR047640">
    <property type="entry name" value="RpiR-like"/>
</dbReference>
<dbReference type="CDD" id="cd05013">
    <property type="entry name" value="SIS_RpiR"/>
    <property type="match status" value="1"/>
</dbReference>
<keyword evidence="1" id="KW-0805">Transcription regulation</keyword>
<dbReference type="EMBL" id="LQZT01000001">
    <property type="protein sequence ID" value="OCW59639.1"/>
    <property type="molecule type" value="Genomic_DNA"/>
</dbReference>
<dbReference type="AlphaFoldDB" id="A0A1C1Z1N7"/>
<dbReference type="Gene3D" id="3.40.50.10490">
    <property type="entry name" value="Glucose-6-phosphate isomerase like protein, domain 1"/>
    <property type="match status" value="1"/>
</dbReference>
<dbReference type="InterPro" id="IPR036388">
    <property type="entry name" value="WH-like_DNA-bd_sf"/>
</dbReference>
<dbReference type="PANTHER" id="PTHR30514:SF20">
    <property type="entry name" value="TRANSCRIPTIONAL REGULATOR"/>
    <property type="match status" value="1"/>
</dbReference>
<protein>
    <submittedName>
        <fullName evidence="6">RpiR family transcriptional regulator</fullName>
    </submittedName>
</protein>
<evidence type="ECO:0000259" key="5">
    <source>
        <dbReference type="PROSITE" id="PS51464"/>
    </source>
</evidence>
<name>A0A1C1Z1N7_9HYPH</name>
<gene>
    <name evidence="6" type="ORF">AWJ14_09410</name>
</gene>
<keyword evidence="2" id="KW-0238">DNA-binding</keyword>
<accession>A0A1C1Z1N7</accession>
<dbReference type="Gene3D" id="1.10.10.10">
    <property type="entry name" value="Winged helix-like DNA-binding domain superfamily/Winged helix DNA-binding domain"/>
    <property type="match status" value="1"/>
</dbReference>
<evidence type="ECO:0000313" key="7">
    <source>
        <dbReference type="Proteomes" id="UP000094795"/>
    </source>
</evidence>
<dbReference type="InterPro" id="IPR035472">
    <property type="entry name" value="RpiR-like_SIS"/>
</dbReference>
<reference evidence="6 7" key="1">
    <citation type="submission" date="2015-12" db="EMBL/GenBank/DDBJ databases">
        <authorList>
            <person name="Shamseldin A."/>
            <person name="Moawad H."/>
            <person name="Abd El-Rahim W.M."/>
            <person name="Sadowsky M.J."/>
        </authorList>
    </citation>
    <scope>NUCLEOTIDE SEQUENCE [LARGE SCALE GENOMIC DNA]</scope>
    <source>
        <strain evidence="6 7">JC234</strain>
    </source>
</reference>
<dbReference type="Proteomes" id="UP000094795">
    <property type="component" value="Unassembled WGS sequence"/>
</dbReference>
<dbReference type="PROSITE" id="PS51464">
    <property type="entry name" value="SIS"/>
    <property type="match status" value="1"/>
</dbReference>
<sequence>MRPASFDELCERLAHDRDTMPKRLAQTATYMVGHPDEVAFGTAATIAEAAGVQPSTLVRFAKAIGFDGFSDLQTLFRERLRDRNQSYEVRLNALEHSREGDEGRLLLNGFIAAGHDSLARLEQDFDSAAFERASALLARAATIYLCARRRAFPPLIQMRYAFAKLGIRSEICGSINGIDEDLLSIATPQDAAILISFLPYSDQTIAMARQLKQQGVPIVAISDSPLSPLVPLSEVCFQLTEADFAGFRTLAAAITLAMALTVAVADKRLRHAPES</sequence>
<keyword evidence="3" id="KW-0804">Transcription</keyword>
<dbReference type="STRING" id="1480615.AWJ14_09410"/>
<evidence type="ECO:0000256" key="1">
    <source>
        <dbReference type="ARBA" id="ARBA00023015"/>
    </source>
</evidence>
<dbReference type="PROSITE" id="PS51071">
    <property type="entry name" value="HTH_RPIR"/>
    <property type="match status" value="1"/>
</dbReference>
<proteinExistence type="predicted"/>
<evidence type="ECO:0000256" key="2">
    <source>
        <dbReference type="ARBA" id="ARBA00023125"/>
    </source>
</evidence>
<dbReference type="SUPFAM" id="SSF46689">
    <property type="entry name" value="Homeodomain-like"/>
    <property type="match status" value="1"/>
</dbReference>
<dbReference type="GO" id="GO:0097367">
    <property type="term" value="F:carbohydrate derivative binding"/>
    <property type="evidence" value="ECO:0007669"/>
    <property type="project" value="InterPro"/>
</dbReference>
<feature type="domain" description="SIS" evidence="5">
    <location>
        <begin position="133"/>
        <end position="270"/>
    </location>
</feature>
<dbReference type="InterPro" id="IPR046348">
    <property type="entry name" value="SIS_dom_sf"/>
</dbReference>
<evidence type="ECO:0000259" key="4">
    <source>
        <dbReference type="PROSITE" id="PS51071"/>
    </source>
</evidence>
<keyword evidence="7" id="KW-1185">Reference proteome</keyword>
<organism evidence="6 7">
    <name type="scientific">Hoeflea olei</name>
    <dbReference type="NCBI Taxonomy" id="1480615"/>
    <lineage>
        <taxon>Bacteria</taxon>
        <taxon>Pseudomonadati</taxon>
        <taxon>Pseudomonadota</taxon>
        <taxon>Alphaproteobacteria</taxon>
        <taxon>Hyphomicrobiales</taxon>
        <taxon>Rhizobiaceae</taxon>
        <taxon>Hoeflea</taxon>
    </lineage>
</organism>
<feature type="domain" description="HTH rpiR-type" evidence="4">
    <location>
        <begin position="7"/>
        <end position="83"/>
    </location>
</feature>
<evidence type="ECO:0000313" key="6">
    <source>
        <dbReference type="EMBL" id="OCW59639.1"/>
    </source>
</evidence>
<comment type="caution">
    <text evidence="6">The sequence shown here is derived from an EMBL/GenBank/DDBJ whole genome shotgun (WGS) entry which is preliminary data.</text>
</comment>